<name>A0A4Y1QYH1_PRUDU</name>
<keyword evidence="1" id="KW-0808">Transferase</keyword>
<sequence length="58" mass="6887">MIKFRLMDSNRWRAIKVEIEQNHLISPTSGKFYKSHKSMSSHGMYYMTVSSELDSHKH</sequence>
<dbReference type="EMBL" id="AP019298">
    <property type="protein sequence ID" value="BBG96865.1"/>
    <property type="molecule type" value="Genomic_DNA"/>
</dbReference>
<gene>
    <name evidence="1" type="ORF">Prudu_005811</name>
</gene>
<evidence type="ECO:0000313" key="1">
    <source>
        <dbReference type="EMBL" id="BBG96865.1"/>
    </source>
</evidence>
<protein>
    <submittedName>
        <fullName evidence="1">Uridine diphosphate glycosyltransferase 74E2</fullName>
    </submittedName>
</protein>
<reference evidence="1" key="1">
    <citation type="journal article" date="2019" name="Science">
        <title>Mutation of a bHLH transcription factor allowed almond domestication.</title>
        <authorList>
            <person name="Sanchez-Perez R."/>
            <person name="Pavan S."/>
            <person name="Mazzeo R."/>
            <person name="Moldovan C."/>
            <person name="Aiese Cigliano R."/>
            <person name="Del Cueto J."/>
            <person name="Ricciardi F."/>
            <person name="Lotti C."/>
            <person name="Ricciardi L."/>
            <person name="Dicenta F."/>
            <person name="Lopez-Marques R.L."/>
            <person name="Lindberg Moller B."/>
        </authorList>
    </citation>
    <scope>NUCLEOTIDE SEQUENCE</scope>
</reference>
<dbReference type="AlphaFoldDB" id="A0A4Y1QYH1"/>
<organism evidence="1">
    <name type="scientific">Prunus dulcis</name>
    <name type="common">Almond</name>
    <name type="synonym">Amygdalus dulcis</name>
    <dbReference type="NCBI Taxonomy" id="3755"/>
    <lineage>
        <taxon>Eukaryota</taxon>
        <taxon>Viridiplantae</taxon>
        <taxon>Streptophyta</taxon>
        <taxon>Embryophyta</taxon>
        <taxon>Tracheophyta</taxon>
        <taxon>Spermatophyta</taxon>
        <taxon>Magnoliopsida</taxon>
        <taxon>eudicotyledons</taxon>
        <taxon>Gunneridae</taxon>
        <taxon>Pentapetalae</taxon>
        <taxon>rosids</taxon>
        <taxon>fabids</taxon>
        <taxon>Rosales</taxon>
        <taxon>Rosaceae</taxon>
        <taxon>Amygdaloideae</taxon>
        <taxon>Amygdaleae</taxon>
        <taxon>Prunus</taxon>
    </lineage>
</organism>
<proteinExistence type="predicted"/>
<accession>A0A4Y1QYH1</accession>
<dbReference type="GO" id="GO:0016740">
    <property type="term" value="F:transferase activity"/>
    <property type="evidence" value="ECO:0007669"/>
    <property type="project" value="UniProtKB-KW"/>
</dbReference>